<accession>A0ABU2LZP0</accession>
<protein>
    <submittedName>
        <fullName evidence="3">SpdA protein</fullName>
    </submittedName>
</protein>
<feature type="compositionally biased region" description="Basic and acidic residues" evidence="1">
    <location>
        <begin position="229"/>
        <end position="249"/>
    </location>
</feature>
<keyword evidence="2" id="KW-0812">Transmembrane</keyword>
<proteinExistence type="predicted"/>
<comment type="caution">
    <text evidence="3">The sequence shown here is derived from an EMBL/GenBank/DDBJ whole genome shotgun (WGS) entry which is preliminary data.</text>
</comment>
<feature type="transmembrane region" description="Helical" evidence="2">
    <location>
        <begin position="32"/>
        <end position="56"/>
    </location>
</feature>
<feature type="region of interest" description="Disordered" evidence="1">
    <location>
        <begin position="133"/>
        <end position="168"/>
    </location>
</feature>
<evidence type="ECO:0000313" key="3">
    <source>
        <dbReference type="EMBL" id="MDT0323055.1"/>
    </source>
</evidence>
<evidence type="ECO:0000256" key="2">
    <source>
        <dbReference type="SAM" id="Phobius"/>
    </source>
</evidence>
<evidence type="ECO:0000313" key="4">
    <source>
        <dbReference type="Proteomes" id="UP001183420"/>
    </source>
</evidence>
<sequence length="249" mass="26899">MTITMAAVIGLTFLFGFGNVLALGLRLGVPAYIAPLVAPAVDLSVLGLLLGVRYLALNDAPREQILPARRLLVLASAMTLALNVTEPVLAGHYGKAAFDAVGPILLIGWAEVGPGLLQSISSTAIASDAEFRATDEGPQDALARPAKPSQPPPHSTRRSRKKQSRELDPELLQRARWEDARHREVHQRPISAETLRKRLGVGAKRSRALVKVVRAGDDKQAQPAQLPSAREEEATFERKDKHGDRVLTG</sequence>
<dbReference type="Proteomes" id="UP001183420">
    <property type="component" value="Unassembled WGS sequence"/>
</dbReference>
<keyword evidence="4" id="KW-1185">Reference proteome</keyword>
<dbReference type="EMBL" id="JAVREM010000084">
    <property type="protein sequence ID" value="MDT0323055.1"/>
    <property type="molecule type" value="Genomic_DNA"/>
</dbReference>
<gene>
    <name evidence="3" type="ORF">RNC47_32565</name>
</gene>
<name>A0ABU2LZP0_9ACTN</name>
<evidence type="ECO:0000256" key="1">
    <source>
        <dbReference type="SAM" id="MobiDB-lite"/>
    </source>
</evidence>
<keyword evidence="2" id="KW-1133">Transmembrane helix</keyword>
<dbReference type="RefSeq" id="WP_311604063.1">
    <property type="nucleotide sequence ID" value="NZ_JAVREM010000084.1"/>
</dbReference>
<organism evidence="3 4">
    <name type="scientific">Streptomyces millisiae</name>
    <dbReference type="NCBI Taxonomy" id="3075542"/>
    <lineage>
        <taxon>Bacteria</taxon>
        <taxon>Bacillati</taxon>
        <taxon>Actinomycetota</taxon>
        <taxon>Actinomycetes</taxon>
        <taxon>Kitasatosporales</taxon>
        <taxon>Streptomycetaceae</taxon>
        <taxon>Streptomyces</taxon>
    </lineage>
</organism>
<feature type="region of interest" description="Disordered" evidence="1">
    <location>
        <begin position="214"/>
        <end position="249"/>
    </location>
</feature>
<reference evidence="4" key="1">
    <citation type="submission" date="2023-07" db="EMBL/GenBank/DDBJ databases">
        <title>30 novel species of actinomycetes from the DSMZ collection.</title>
        <authorList>
            <person name="Nouioui I."/>
        </authorList>
    </citation>
    <scope>NUCLEOTIDE SEQUENCE [LARGE SCALE GENOMIC DNA]</scope>
    <source>
        <strain evidence="4">DSM 44918</strain>
    </source>
</reference>
<keyword evidence="2" id="KW-0472">Membrane</keyword>